<dbReference type="InterPro" id="IPR029046">
    <property type="entry name" value="LolA/LolB/LppX"/>
</dbReference>
<dbReference type="PANTHER" id="PTHR37507:SF2">
    <property type="entry name" value="SPORULATION PROTEIN YDCC"/>
    <property type="match status" value="1"/>
</dbReference>
<gene>
    <name evidence="1" type="ORF">LJD61_08240</name>
</gene>
<evidence type="ECO:0008006" key="3">
    <source>
        <dbReference type="Google" id="ProtNLM"/>
    </source>
</evidence>
<evidence type="ECO:0000313" key="1">
    <source>
        <dbReference type="EMBL" id="MCQ1529541.1"/>
    </source>
</evidence>
<comment type="caution">
    <text evidence="1">The sequence shown here is derived from an EMBL/GenBank/DDBJ whole genome shotgun (WGS) entry which is preliminary data.</text>
</comment>
<reference evidence="1 2" key="1">
    <citation type="submission" date="2021-10" db="EMBL/GenBank/DDBJ databases">
        <title>Lutispora strain m25 sp. nov., a thermophilic, non-spore-forming bacterium isolated from a lab-scale methanogenic bioreactor digesting anaerobic sludge.</title>
        <authorList>
            <person name="El Houari A."/>
            <person name="Mcdonald J."/>
        </authorList>
    </citation>
    <scope>NUCLEOTIDE SEQUENCE [LARGE SCALE GENOMIC DNA]</scope>
    <source>
        <strain evidence="2">m25</strain>
    </source>
</reference>
<protein>
    <recommendedName>
        <fullName evidence="3">Outer membrane lipoprotein carrier protein LolA</fullName>
    </recommendedName>
</protein>
<dbReference type="Gene3D" id="2.50.20.10">
    <property type="entry name" value="Lipoprotein localisation LolA/LolB/LppX"/>
    <property type="match status" value="1"/>
</dbReference>
<accession>A0ABT1NEF8</accession>
<sequence length="209" mass="24138">MRQKVLSIIVIVSLLLGGCMFSAPSAEKVLKKMEDAPGYSSEARMAVKNNRSVFYYNLKQYYKKPDKFRIEFYDDNLVMKQIMIYNNGQCGIFHVGIDKPFKSDTFAGTKEHNSFLSAFLENYRNAPDAKWTVEEKDGRDYYVFQCSVAGNNPYFKKALLYVNPKNAQPLLLNVFAEDDSKTLEVEYKTFLYGTETDDSLFDIEEQKFS</sequence>
<name>A0ABT1NEF8_9FIRM</name>
<evidence type="ECO:0000313" key="2">
    <source>
        <dbReference type="Proteomes" id="UP001651880"/>
    </source>
</evidence>
<proteinExistence type="predicted"/>
<keyword evidence="2" id="KW-1185">Reference proteome</keyword>
<dbReference type="InterPro" id="IPR052944">
    <property type="entry name" value="Sporulation_related"/>
</dbReference>
<dbReference type="SUPFAM" id="SSF89392">
    <property type="entry name" value="Prokaryotic lipoproteins and lipoprotein localization factors"/>
    <property type="match status" value="1"/>
</dbReference>
<organism evidence="1 2">
    <name type="scientific">Lutispora saccharofermentans</name>
    <dbReference type="NCBI Taxonomy" id="3024236"/>
    <lineage>
        <taxon>Bacteria</taxon>
        <taxon>Bacillati</taxon>
        <taxon>Bacillota</taxon>
        <taxon>Clostridia</taxon>
        <taxon>Lutisporales</taxon>
        <taxon>Lutisporaceae</taxon>
        <taxon>Lutispora</taxon>
    </lineage>
</organism>
<dbReference type="Proteomes" id="UP001651880">
    <property type="component" value="Unassembled WGS sequence"/>
</dbReference>
<dbReference type="RefSeq" id="WP_255227060.1">
    <property type="nucleotide sequence ID" value="NZ_JAJEKE010000006.1"/>
</dbReference>
<dbReference type="EMBL" id="JAJEKE010000006">
    <property type="protein sequence ID" value="MCQ1529541.1"/>
    <property type="molecule type" value="Genomic_DNA"/>
</dbReference>
<dbReference type="PROSITE" id="PS51257">
    <property type="entry name" value="PROKAR_LIPOPROTEIN"/>
    <property type="match status" value="1"/>
</dbReference>
<dbReference type="PANTHER" id="PTHR37507">
    <property type="entry name" value="SPORULATION PROTEIN YDCC"/>
    <property type="match status" value="1"/>
</dbReference>